<keyword evidence="2" id="KW-1185">Reference proteome</keyword>
<proteinExistence type="predicted"/>
<sequence length="121" mass="12727">MSGPYRLVVDLENDRLSEAKPPPGVNGDGARVSAVDIPETARRALTPVEHDRFRALAAAVWRDGAARRGCLEFNVDAMVRLTITAGGVERRSDAPAQCLTPDADALLGALLCAANPTTGCS</sequence>
<organism evidence="1 2">
    <name type="scientific">Roseomonas haemaphysalidis</name>
    <dbReference type="NCBI Taxonomy" id="2768162"/>
    <lineage>
        <taxon>Bacteria</taxon>
        <taxon>Pseudomonadati</taxon>
        <taxon>Pseudomonadota</taxon>
        <taxon>Alphaproteobacteria</taxon>
        <taxon>Acetobacterales</taxon>
        <taxon>Roseomonadaceae</taxon>
        <taxon>Roseomonas</taxon>
    </lineage>
</organism>
<accession>A0ABS3KW73</accession>
<evidence type="ECO:0000313" key="2">
    <source>
        <dbReference type="Proteomes" id="UP001518989"/>
    </source>
</evidence>
<name>A0ABS3KW73_9PROT</name>
<protein>
    <submittedName>
        <fullName evidence="1">Uncharacterized protein</fullName>
    </submittedName>
</protein>
<comment type="caution">
    <text evidence="1">The sequence shown here is derived from an EMBL/GenBank/DDBJ whole genome shotgun (WGS) entry which is preliminary data.</text>
</comment>
<evidence type="ECO:0000313" key="1">
    <source>
        <dbReference type="EMBL" id="MBO1081733.1"/>
    </source>
</evidence>
<dbReference type="EMBL" id="JACTNG010000019">
    <property type="protein sequence ID" value="MBO1081733.1"/>
    <property type="molecule type" value="Genomic_DNA"/>
</dbReference>
<reference evidence="1 2" key="1">
    <citation type="submission" date="2020-09" db="EMBL/GenBank/DDBJ databases">
        <title>Roseomonas.</title>
        <authorList>
            <person name="Zhu W."/>
        </authorList>
    </citation>
    <scope>NUCLEOTIDE SEQUENCE [LARGE SCALE GENOMIC DNA]</scope>
    <source>
        <strain evidence="1 2">573</strain>
    </source>
</reference>
<dbReference type="RefSeq" id="WP_207419918.1">
    <property type="nucleotide sequence ID" value="NZ_JACTNG010000019.1"/>
</dbReference>
<dbReference type="Proteomes" id="UP001518989">
    <property type="component" value="Unassembled WGS sequence"/>
</dbReference>
<gene>
    <name evidence="1" type="ORF">IAI61_22120</name>
</gene>